<dbReference type="Proteomes" id="UP000308092">
    <property type="component" value="Unassembled WGS sequence"/>
</dbReference>
<evidence type="ECO:0000313" key="2">
    <source>
        <dbReference type="EMBL" id="KAA8647865.1"/>
    </source>
</evidence>
<evidence type="ECO:0000313" key="4">
    <source>
        <dbReference type="Proteomes" id="UP000308092"/>
    </source>
</evidence>
<name>A0A4S3J407_9EURO</name>
<dbReference type="VEuPathDB" id="FungiDB:EYZ11_010957"/>
<evidence type="ECO:0000313" key="3">
    <source>
        <dbReference type="EMBL" id="THC89593.1"/>
    </source>
</evidence>
<evidence type="ECO:0000256" key="1">
    <source>
        <dbReference type="SAM" id="Phobius"/>
    </source>
</evidence>
<comment type="caution">
    <text evidence="3">The sequence shown here is derived from an EMBL/GenBank/DDBJ whole genome shotgun (WGS) entry which is preliminary data.</text>
</comment>
<gene>
    <name evidence="2" type="ORF">ATNIH1004_006567</name>
    <name evidence="3" type="ORF">EYZ11_010957</name>
</gene>
<evidence type="ECO:0000313" key="5">
    <source>
        <dbReference type="Proteomes" id="UP000324241"/>
    </source>
</evidence>
<reference evidence="3 4" key="1">
    <citation type="submission" date="2019-03" db="EMBL/GenBank/DDBJ databases">
        <title>The genome sequence of a newly discovered highly antifungal drug resistant Aspergillus species, Aspergillus tanneri NIH 1004.</title>
        <authorList>
            <person name="Mounaud S."/>
            <person name="Singh I."/>
            <person name="Joardar V."/>
            <person name="Pakala S."/>
            <person name="Pakala S."/>
            <person name="Venepally P."/>
            <person name="Hoover J."/>
            <person name="Nierman W."/>
            <person name="Chung J."/>
            <person name="Losada L."/>
        </authorList>
    </citation>
    <scope>NUCLEOTIDE SEQUENCE [LARGE SCALE GENOMIC DNA]</scope>
    <source>
        <strain evidence="3 4">NIH1004</strain>
    </source>
</reference>
<accession>A0A4S3J407</accession>
<dbReference type="Proteomes" id="UP000324241">
    <property type="component" value="Unassembled WGS sequence"/>
</dbReference>
<dbReference type="EMBL" id="SOSA01000631">
    <property type="protein sequence ID" value="THC89593.1"/>
    <property type="molecule type" value="Genomic_DNA"/>
</dbReference>
<reference evidence="2 5" key="2">
    <citation type="submission" date="2019-08" db="EMBL/GenBank/DDBJ databases">
        <title>The genome sequence of a newly discovered highly antifungal drug resistant Aspergillus species, Aspergillus tanneri NIH 1004.</title>
        <authorList>
            <person name="Mounaud S."/>
            <person name="Singh I."/>
            <person name="Joardar V."/>
            <person name="Pakala S."/>
            <person name="Pakala S."/>
            <person name="Venepally P."/>
            <person name="Chung J.K."/>
            <person name="Losada L."/>
            <person name="Nierman W.C."/>
        </authorList>
    </citation>
    <scope>NUCLEOTIDE SEQUENCE [LARGE SCALE GENOMIC DNA]</scope>
    <source>
        <strain evidence="2 5">NIH1004</strain>
    </source>
</reference>
<sequence length="89" mass="9403">MYVPLYDKSLQCGGAGTRRWTIDGPASTGMVSLLGGILVVWASSRWVQGFQLSHKRAFKEAGMLAAMAEENLTRQGSGVGVGVNEATTA</sequence>
<keyword evidence="1" id="KW-0472">Membrane</keyword>
<dbReference type="RefSeq" id="XP_033427226.1">
    <property type="nucleotide sequence ID" value="XM_033571194.1"/>
</dbReference>
<keyword evidence="4" id="KW-1185">Reference proteome</keyword>
<protein>
    <submittedName>
        <fullName evidence="3">Uncharacterized protein</fullName>
    </submittedName>
</protein>
<feature type="transmembrane region" description="Helical" evidence="1">
    <location>
        <begin position="26"/>
        <end position="47"/>
    </location>
</feature>
<organism evidence="3 4">
    <name type="scientific">Aspergillus tanneri</name>
    <dbReference type="NCBI Taxonomy" id="1220188"/>
    <lineage>
        <taxon>Eukaryota</taxon>
        <taxon>Fungi</taxon>
        <taxon>Dikarya</taxon>
        <taxon>Ascomycota</taxon>
        <taxon>Pezizomycotina</taxon>
        <taxon>Eurotiomycetes</taxon>
        <taxon>Eurotiomycetidae</taxon>
        <taxon>Eurotiales</taxon>
        <taxon>Aspergillaceae</taxon>
        <taxon>Aspergillus</taxon>
        <taxon>Aspergillus subgen. Circumdati</taxon>
    </lineage>
</organism>
<dbReference type="AlphaFoldDB" id="A0A4S3J407"/>
<dbReference type="EMBL" id="QUQM01000004">
    <property type="protein sequence ID" value="KAA8647865.1"/>
    <property type="molecule type" value="Genomic_DNA"/>
</dbReference>
<keyword evidence="1" id="KW-0812">Transmembrane</keyword>
<keyword evidence="1" id="KW-1133">Transmembrane helix</keyword>
<proteinExistence type="predicted"/>
<dbReference type="GeneID" id="54329269"/>